<keyword evidence="1" id="KW-0808">Transferase</keyword>
<evidence type="ECO:0000256" key="1">
    <source>
        <dbReference type="ARBA" id="ARBA00022679"/>
    </source>
</evidence>
<comment type="caution">
    <text evidence="4">The sequence shown here is derived from an EMBL/GenBank/DDBJ whole genome shotgun (WGS) entry which is preliminary data.</text>
</comment>
<dbReference type="AlphaFoldDB" id="T1CP16"/>
<dbReference type="GO" id="GO:0005829">
    <property type="term" value="C:cytosol"/>
    <property type="evidence" value="ECO:0007669"/>
    <property type="project" value="TreeGrafter"/>
</dbReference>
<feature type="domain" description="Carbohydrate kinase PfkB" evidence="3">
    <location>
        <begin position="2"/>
        <end position="75"/>
    </location>
</feature>
<dbReference type="GO" id="GO:0016301">
    <property type="term" value="F:kinase activity"/>
    <property type="evidence" value="ECO:0007669"/>
    <property type="project" value="UniProtKB-KW"/>
</dbReference>
<dbReference type="Pfam" id="PF00294">
    <property type="entry name" value="PfkB"/>
    <property type="match status" value="1"/>
</dbReference>
<proteinExistence type="predicted"/>
<feature type="non-terminal residue" evidence="4">
    <location>
        <position position="1"/>
    </location>
</feature>
<reference evidence="4" key="1">
    <citation type="submission" date="2013-08" db="EMBL/GenBank/DDBJ databases">
        <authorList>
            <person name="Mendez C."/>
            <person name="Richter M."/>
            <person name="Ferrer M."/>
            <person name="Sanchez J."/>
        </authorList>
    </citation>
    <scope>NUCLEOTIDE SEQUENCE</scope>
</reference>
<name>T1CP16_9ZZZZ</name>
<protein>
    <submittedName>
        <fullName evidence="4">Ribokinase</fullName>
    </submittedName>
</protein>
<sequence length="143" mass="15409">AADYLIVNETEAEVMSGRPARSPAQLEDCVRQLLGSGFRRVVLTLGAKGALLAYAGERVHLPPFPVRAVDTTGGGRCVHRQPGDVPRRGLAEHEAVRRANLYAALSATRVGTQKSFARRDEFEAELARRQAGRGGPTAMICLT</sequence>
<dbReference type="PANTHER" id="PTHR10584">
    <property type="entry name" value="SUGAR KINASE"/>
    <property type="match status" value="1"/>
</dbReference>
<evidence type="ECO:0000313" key="4">
    <source>
        <dbReference type="EMBL" id="EQD70234.1"/>
    </source>
</evidence>
<reference evidence="4" key="2">
    <citation type="journal article" date="2014" name="ISME J.">
        <title>Microbial stratification in low pH oxic and suboxic macroscopic growths along an acid mine drainage.</title>
        <authorList>
            <person name="Mendez-Garcia C."/>
            <person name="Mesa V."/>
            <person name="Sprenger R.R."/>
            <person name="Richter M."/>
            <person name="Diez M.S."/>
            <person name="Solano J."/>
            <person name="Bargiela R."/>
            <person name="Golyshina O.V."/>
            <person name="Manteca A."/>
            <person name="Ramos J.L."/>
            <person name="Gallego J.R."/>
            <person name="Llorente I."/>
            <person name="Martins Dos Santos V.A."/>
            <person name="Jensen O.N."/>
            <person name="Pelaez A.I."/>
            <person name="Sanchez J."/>
            <person name="Ferrer M."/>
        </authorList>
    </citation>
    <scope>NUCLEOTIDE SEQUENCE</scope>
</reference>
<keyword evidence="2 4" id="KW-0418">Kinase</keyword>
<accession>T1CP16</accession>
<evidence type="ECO:0000256" key="2">
    <source>
        <dbReference type="ARBA" id="ARBA00022777"/>
    </source>
</evidence>
<dbReference type="PANTHER" id="PTHR10584:SF166">
    <property type="entry name" value="RIBOKINASE"/>
    <property type="match status" value="1"/>
</dbReference>
<dbReference type="InterPro" id="IPR011611">
    <property type="entry name" value="PfkB_dom"/>
</dbReference>
<dbReference type="InterPro" id="IPR029056">
    <property type="entry name" value="Ribokinase-like"/>
</dbReference>
<dbReference type="EMBL" id="AUZX01004651">
    <property type="protein sequence ID" value="EQD70234.1"/>
    <property type="molecule type" value="Genomic_DNA"/>
</dbReference>
<gene>
    <name evidence="4" type="ORF">B1A_06398</name>
</gene>
<dbReference type="SUPFAM" id="SSF53613">
    <property type="entry name" value="Ribokinase-like"/>
    <property type="match status" value="1"/>
</dbReference>
<organism evidence="4">
    <name type="scientific">mine drainage metagenome</name>
    <dbReference type="NCBI Taxonomy" id="410659"/>
    <lineage>
        <taxon>unclassified sequences</taxon>
        <taxon>metagenomes</taxon>
        <taxon>ecological metagenomes</taxon>
    </lineage>
</organism>
<dbReference type="Gene3D" id="3.40.1190.20">
    <property type="match status" value="1"/>
</dbReference>
<evidence type="ECO:0000259" key="3">
    <source>
        <dbReference type="Pfam" id="PF00294"/>
    </source>
</evidence>